<dbReference type="Proteomes" id="UP000297540">
    <property type="component" value="Unassembled WGS sequence"/>
</dbReference>
<gene>
    <name evidence="1" type="ORF">E2R66_28210</name>
</gene>
<organism evidence="1 2">
    <name type="scientific">Mucilaginibacter psychrotolerans</name>
    <dbReference type="NCBI Taxonomy" id="1524096"/>
    <lineage>
        <taxon>Bacteria</taxon>
        <taxon>Pseudomonadati</taxon>
        <taxon>Bacteroidota</taxon>
        <taxon>Sphingobacteriia</taxon>
        <taxon>Sphingobacteriales</taxon>
        <taxon>Sphingobacteriaceae</taxon>
        <taxon>Mucilaginibacter</taxon>
    </lineage>
</organism>
<dbReference type="RefSeq" id="WP_134738031.1">
    <property type="nucleotide sequence ID" value="NZ_SOZE01000096.1"/>
</dbReference>
<accession>A0A4Y8RWR7</accession>
<keyword evidence="2" id="KW-1185">Reference proteome</keyword>
<dbReference type="EMBL" id="SOZE01000096">
    <property type="protein sequence ID" value="TFF29694.1"/>
    <property type="molecule type" value="Genomic_DNA"/>
</dbReference>
<sequence length="87" mass="9762">MSNSRVASVLGKAIGKPDLKWVEFTDEQSLQGMLQAGLPQEFSRSYTEMGAAVREGILWDDYLRHKPEFSKTKLEDFAGEFSAVYNG</sequence>
<dbReference type="AlphaFoldDB" id="A0A4Y8RWR7"/>
<comment type="caution">
    <text evidence="1">The sequence shown here is derived from an EMBL/GenBank/DDBJ whole genome shotgun (WGS) entry which is preliminary data.</text>
</comment>
<name>A0A4Y8RWR7_9SPHI</name>
<protein>
    <submittedName>
        <fullName evidence="1">Uncharacterized protein</fullName>
    </submittedName>
</protein>
<evidence type="ECO:0000313" key="2">
    <source>
        <dbReference type="Proteomes" id="UP000297540"/>
    </source>
</evidence>
<dbReference type="OrthoDB" id="2149806at2"/>
<proteinExistence type="predicted"/>
<dbReference type="Gene3D" id="3.90.25.10">
    <property type="entry name" value="UDP-galactose 4-epimerase, domain 1"/>
    <property type="match status" value="1"/>
</dbReference>
<evidence type="ECO:0000313" key="1">
    <source>
        <dbReference type="EMBL" id="TFF29694.1"/>
    </source>
</evidence>
<reference evidence="1 2" key="1">
    <citation type="journal article" date="2017" name="Int. J. Syst. Evol. Microbiol.">
        <title>Mucilaginibacterpsychrotolerans sp. nov., isolated from peatlands.</title>
        <authorList>
            <person name="Deng Y."/>
            <person name="Shen L."/>
            <person name="Xu B."/>
            <person name="Liu Y."/>
            <person name="Gu Z."/>
            <person name="Liu H."/>
            <person name="Zhou Y."/>
        </authorList>
    </citation>
    <scope>NUCLEOTIDE SEQUENCE [LARGE SCALE GENOMIC DNA]</scope>
    <source>
        <strain evidence="1 2">NH7-4</strain>
    </source>
</reference>